<name>A0A917ZN76_9GAMM</name>
<comment type="caution">
    <text evidence="2">The sequence shown here is derived from an EMBL/GenBank/DDBJ whole genome shotgun (WGS) entry which is preliminary data.</text>
</comment>
<feature type="domain" description="GST N-terminal" evidence="1">
    <location>
        <begin position="1"/>
        <end position="81"/>
    </location>
</feature>
<protein>
    <submittedName>
        <fullName evidence="2">Glutathione S-transferase</fullName>
    </submittedName>
</protein>
<dbReference type="SUPFAM" id="SSF47616">
    <property type="entry name" value="GST C-terminal domain-like"/>
    <property type="match status" value="1"/>
</dbReference>
<dbReference type="GO" id="GO:0006559">
    <property type="term" value="P:L-phenylalanine catabolic process"/>
    <property type="evidence" value="ECO:0007669"/>
    <property type="project" value="TreeGrafter"/>
</dbReference>
<dbReference type="AlphaFoldDB" id="A0A917ZN76"/>
<sequence length="219" mass="24788">MELIIGNKNYSSWSLRPWLLLSYHGIKFDEERIPLDLPDTATRIAAFSEAGKVPVLRDGDLTVWDSLAICEYVSERYLDGKGWPRGTEARAQARAVSAEMHSGFPEVRNRLPMNCRALGRQVELTESLQREIARIDRIWSQCRQRYADAGPWLFGAFSIADCMFAPVVFRFRTYGIAVSEVSTAYMHQILGLDAVGKWEQSAQAETEILESEEMGAHPD</sequence>
<dbReference type="SUPFAM" id="SSF52833">
    <property type="entry name" value="Thioredoxin-like"/>
    <property type="match status" value="1"/>
</dbReference>
<keyword evidence="3" id="KW-1185">Reference proteome</keyword>
<dbReference type="InterPro" id="IPR036249">
    <property type="entry name" value="Thioredoxin-like_sf"/>
</dbReference>
<dbReference type="PANTHER" id="PTHR42673">
    <property type="entry name" value="MALEYLACETOACETATE ISOMERASE"/>
    <property type="match status" value="1"/>
</dbReference>
<gene>
    <name evidence="2" type="ORF">GCM10011348_39230</name>
</gene>
<dbReference type="PANTHER" id="PTHR42673:SF4">
    <property type="entry name" value="MALEYLACETOACETATE ISOMERASE"/>
    <property type="match status" value="1"/>
</dbReference>
<dbReference type="SFLD" id="SFLDS00019">
    <property type="entry name" value="Glutathione_Transferase_(cytos"/>
    <property type="match status" value="1"/>
</dbReference>
<dbReference type="Proteomes" id="UP000599578">
    <property type="component" value="Unassembled WGS sequence"/>
</dbReference>
<proteinExistence type="predicted"/>
<evidence type="ECO:0000259" key="1">
    <source>
        <dbReference type="PROSITE" id="PS50404"/>
    </source>
</evidence>
<dbReference type="EMBL" id="BMLT01000012">
    <property type="protein sequence ID" value="GGO87019.1"/>
    <property type="molecule type" value="Genomic_DNA"/>
</dbReference>
<dbReference type="CDD" id="cd03194">
    <property type="entry name" value="GST_C_3"/>
    <property type="match status" value="1"/>
</dbReference>
<dbReference type="Pfam" id="PF13410">
    <property type="entry name" value="GST_C_2"/>
    <property type="match status" value="1"/>
</dbReference>
<evidence type="ECO:0000313" key="3">
    <source>
        <dbReference type="Proteomes" id="UP000599578"/>
    </source>
</evidence>
<dbReference type="InterPro" id="IPR004045">
    <property type="entry name" value="Glutathione_S-Trfase_N"/>
</dbReference>
<dbReference type="Gene3D" id="3.40.30.10">
    <property type="entry name" value="Glutaredoxin"/>
    <property type="match status" value="1"/>
</dbReference>
<dbReference type="Gene3D" id="1.20.1050.10">
    <property type="match status" value="1"/>
</dbReference>
<dbReference type="GO" id="GO:0006749">
    <property type="term" value="P:glutathione metabolic process"/>
    <property type="evidence" value="ECO:0007669"/>
    <property type="project" value="TreeGrafter"/>
</dbReference>
<dbReference type="GO" id="GO:0016034">
    <property type="term" value="F:maleylacetoacetate isomerase activity"/>
    <property type="evidence" value="ECO:0007669"/>
    <property type="project" value="TreeGrafter"/>
</dbReference>
<organism evidence="2 3">
    <name type="scientific">Marinobacterium nitratireducens</name>
    <dbReference type="NCBI Taxonomy" id="518897"/>
    <lineage>
        <taxon>Bacteria</taxon>
        <taxon>Pseudomonadati</taxon>
        <taxon>Pseudomonadota</taxon>
        <taxon>Gammaproteobacteria</taxon>
        <taxon>Oceanospirillales</taxon>
        <taxon>Oceanospirillaceae</taxon>
        <taxon>Marinobacterium</taxon>
    </lineage>
</organism>
<evidence type="ECO:0000313" key="2">
    <source>
        <dbReference type="EMBL" id="GGO87019.1"/>
    </source>
</evidence>
<dbReference type="InterPro" id="IPR036282">
    <property type="entry name" value="Glutathione-S-Trfase_C_sf"/>
</dbReference>
<dbReference type="PROSITE" id="PS50404">
    <property type="entry name" value="GST_NTER"/>
    <property type="match status" value="1"/>
</dbReference>
<dbReference type="GO" id="GO:0004364">
    <property type="term" value="F:glutathione transferase activity"/>
    <property type="evidence" value="ECO:0007669"/>
    <property type="project" value="TreeGrafter"/>
</dbReference>
<accession>A0A917ZN76</accession>
<reference evidence="2 3" key="1">
    <citation type="journal article" date="2014" name="Int. J. Syst. Evol. Microbiol.">
        <title>Complete genome sequence of Corynebacterium casei LMG S-19264T (=DSM 44701T), isolated from a smear-ripened cheese.</title>
        <authorList>
            <consortium name="US DOE Joint Genome Institute (JGI-PGF)"/>
            <person name="Walter F."/>
            <person name="Albersmeier A."/>
            <person name="Kalinowski J."/>
            <person name="Ruckert C."/>
        </authorList>
    </citation>
    <scope>NUCLEOTIDE SEQUENCE [LARGE SCALE GENOMIC DNA]</scope>
    <source>
        <strain evidence="2 3">CGMCC 1.7286</strain>
    </source>
</reference>
<dbReference type="InterPro" id="IPR040079">
    <property type="entry name" value="Glutathione_S-Trfase"/>
</dbReference>
<dbReference type="Pfam" id="PF13409">
    <property type="entry name" value="GST_N_2"/>
    <property type="match status" value="1"/>
</dbReference>
<dbReference type="RefSeq" id="WP_188862328.1">
    <property type="nucleotide sequence ID" value="NZ_BMLT01000012.1"/>
</dbReference>
<dbReference type="CDD" id="cd03043">
    <property type="entry name" value="GST_N_1"/>
    <property type="match status" value="1"/>
</dbReference>